<evidence type="ECO:0000256" key="2">
    <source>
        <dbReference type="ARBA" id="ARBA00022670"/>
    </source>
</evidence>
<dbReference type="PIRSF" id="PIRSF037854">
    <property type="entry name" value="Dihydropyridine_esterase"/>
    <property type="match status" value="1"/>
</dbReference>
<evidence type="ECO:0000256" key="7">
    <source>
        <dbReference type="SAM" id="SignalP"/>
    </source>
</evidence>
<dbReference type="Proteomes" id="UP001614394">
    <property type="component" value="Unassembled WGS sequence"/>
</dbReference>
<dbReference type="Gene3D" id="2.60.40.650">
    <property type="match status" value="1"/>
</dbReference>
<dbReference type="Gene3D" id="3.40.50.200">
    <property type="entry name" value="Peptidase S8/S53 domain"/>
    <property type="match status" value="1"/>
</dbReference>
<dbReference type="SUPFAM" id="SSF52743">
    <property type="entry name" value="Subtilisin-like"/>
    <property type="match status" value="1"/>
</dbReference>
<protein>
    <submittedName>
        <fullName evidence="9">S8 family serine peptidase</fullName>
    </submittedName>
</protein>
<comment type="similarity">
    <text evidence="1 5 6">Belongs to the peptidase S8 family.</text>
</comment>
<keyword evidence="10" id="KW-1185">Reference proteome</keyword>
<feature type="active site" description="Charge relay system" evidence="5">
    <location>
        <position position="248"/>
    </location>
</feature>
<dbReference type="PANTHER" id="PTHR43806">
    <property type="entry name" value="PEPTIDASE S8"/>
    <property type="match status" value="1"/>
</dbReference>
<evidence type="ECO:0000256" key="6">
    <source>
        <dbReference type="RuleBase" id="RU003355"/>
    </source>
</evidence>
<dbReference type="InterPro" id="IPR050131">
    <property type="entry name" value="Peptidase_S8_subtilisin-like"/>
</dbReference>
<sequence length="1119" mass="115019">MGSTSRARTAALAAAVAGTLITGTASAGTQPAQAASSTAQDGTTAKAQASAAGTATVTLITGDRVVVGGDGRVVRLTRGKGREGTVFSVRREAEHTYVIPQDALRMIGDGVLDRRLFDVTQLVEDEYDDAHRTTLPLIVGYRRDAAAAGAFSAASDAFAGVAHERRPLPAVDGEAFNAPKADVTALWSAVRGGTNARTAGAAPATPIAHLWLDAKVRAALDTSVPQIGAPTMWQAGYTGKGVKVAVLDSGVDQNHPDLKGVETAEKNFSSSPDSKDRFGHGTHVASIFAGSGAQSGGRYKGVAPGVQLLDGKVLDDSGFGDSSSIVSGMQWAVDQGAKVVNMSIGGGDDLDIDPMEEAIARLSGKALFVVSAGNTGNGAHTINSPGSAPAALTVGAVDKQDQFAPFSSCGPTATGESKPDLTAPGVDITAALTTENTEPSGNGYTTMSGTSMSAPHAAGAAALLFQQHPTWSGAQIKALLTGSAKPNPALTAYQQGAGRVDLTRAATAVVVSEPGSLAFGTQLWPHADDKPVARPLTYRNYGAKAVTLRLSAAGTDPAGHPAPAGMFTVKDAVLTVPAGGSATTTVTVDTRKGTVDGAFGGSVLAAGDGQSVRTGLAVVREVESYELTLRHTDVNGAAPLSFYTTVSTVGGDLPERIDFPNTPTGVITQRLPKGDYQLESFVYSPDDRMAIFVQPVLKLSAKTTITLDSRKAKPFTVTAPDPAARLVSATVGYEDLAAGVSNSWVTDGQTQILTAALGPAAAGLHAQYSGVWKNPGAAGKNVDYRLVFPRKGSWFTGLTRKVTPAEVAEVKLGFGASVSGAKGQVWVNPTDENDYGVAVQDPDPQSLPLATTQYVSAAGLRWSWSALQVNAQGEGRIAYNEGPVAYQPATRHTLNFNTGVVGPDLEAGNYQGALRSGDSIDTRVQLFNDGSGHSGSSVVTEGFTRLESGGRVIAEGSATDWLSAEVPAASAAYRLSMEASRSAEDTSTSTKVAAAWTFTSARPPADQTVELPLSTVRLSPNLSLSGTAPGGGTLKVPLRLSGAAAAAGQVAALTVKVSFDGGTTWKPLTVTTDAKGDRSVSVRHPATARAVSFQVDLKDKAGNTVRETITNAYRLAAVR</sequence>
<dbReference type="PROSITE" id="PS00136">
    <property type="entry name" value="SUBTILASE_ASP"/>
    <property type="match status" value="1"/>
</dbReference>
<keyword evidence="7" id="KW-0732">Signal</keyword>
<evidence type="ECO:0000256" key="5">
    <source>
        <dbReference type="PROSITE-ProRule" id="PRU01240"/>
    </source>
</evidence>
<evidence type="ECO:0000256" key="1">
    <source>
        <dbReference type="ARBA" id="ARBA00011073"/>
    </source>
</evidence>
<evidence type="ECO:0000256" key="4">
    <source>
        <dbReference type="ARBA" id="ARBA00022825"/>
    </source>
</evidence>
<organism evidence="9 10">
    <name type="scientific">Streptomyces fildesensis</name>
    <dbReference type="NCBI Taxonomy" id="375757"/>
    <lineage>
        <taxon>Bacteria</taxon>
        <taxon>Bacillati</taxon>
        <taxon>Actinomycetota</taxon>
        <taxon>Actinomycetes</taxon>
        <taxon>Kitasatosporales</taxon>
        <taxon>Streptomycetaceae</taxon>
        <taxon>Streptomyces</taxon>
    </lineage>
</organism>
<comment type="caution">
    <text evidence="9">The sequence shown here is derived from an EMBL/GenBank/DDBJ whole genome shotgun (WGS) entry which is preliminary data.</text>
</comment>
<dbReference type="InterPro" id="IPR015500">
    <property type="entry name" value="Peptidase_S8_subtilisin-rel"/>
</dbReference>
<feature type="chain" id="PRO_5047110273" evidence="7">
    <location>
        <begin position="28"/>
        <end position="1119"/>
    </location>
</feature>
<feature type="domain" description="Peptidase S8/S53" evidence="8">
    <location>
        <begin position="239"/>
        <end position="498"/>
    </location>
</feature>
<dbReference type="PANTHER" id="PTHR43806:SF11">
    <property type="entry name" value="CEREVISIN-RELATED"/>
    <property type="match status" value="1"/>
</dbReference>
<name>A0ABW8C933_9ACTN</name>
<keyword evidence="2 5" id="KW-0645">Protease</keyword>
<accession>A0ABW8C933</accession>
<dbReference type="Pfam" id="PF00082">
    <property type="entry name" value="Peptidase_S8"/>
    <property type="match status" value="1"/>
</dbReference>
<dbReference type="PRINTS" id="PR00723">
    <property type="entry name" value="SUBTILISIN"/>
</dbReference>
<evidence type="ECO:0000256" key="3">
    <source>
        <dbReference type="ARBA" id="ARBA00022801"/>
    </source>
</evidence>
<dbReference type="PROSITE" id="PS51892">
    <property type="entry name" value="SUBTILASE"/>
    <property type="match status" value="1"/>
</dbReference>
<dbReference type="InterPro" id="IPR036852">
    <property type="entry name" value="Peptidase_S8/S53_dom_sf"/>
</dbReference>
<dbReference type="EMBL" id="JBITYG010000006">
    <property type="protein sequence ID" value="MFI9102951.1"/>
    <property type="molecule type" value="Genomic_DNA"/>
</dbReference>
<dbReference type="InterPro" id="IPR023827">
    <property type="entry name" value="Peptidase_S8_Asp-AS"/>
</dbReference>
<proteinExistence type="inferred from homology"/>
<feature type="signal peptide" evidence="7">
    <location>
        <begin position="1"/>
        <end position="27"/>
    </location>
</feature>
<reference evidence="9 10" key="1">
    <citation type="submission" date="2024-10" db="EMBL/GenBank/DDBJ databases">
        <title>The Natural Products Discovery Center: Release of the First 8490 Sequenced Strains for Exploring Actinobacteria Biosynthetic Diversity.</title>
        <authorList>
            <person name="Kalkreuter E."/>
            <person name="Kautsar S.A."/>
            <person name="Yang D."/>
            <person name="Bader C.D."/>
            <person name="Teijaro C.N."/>
            <person name="Fluegel L."/>
            <person name="Davis C.M."/>
            <person name="Simpson J.R."/>
            <person name="Lauterbach L."/>
            <person name="Steele A.D."/>
            <person name="Gui C."/>
            <person name="Meng S."/>
            <person name="Li G."/>
            <person name="Viehrig K."/>
            <person name="Ye F."/>
            <person name="Su P."/>
            <person name="Kiefer A.F."/>
            <person name="Nichols A."/>
            <person name="Cepeda A.J."/>
            <person name="Yan W."/>
            <person name="Fan B."/>
            <person name="Jiang Y."/>
            <person name="Adhikari A."/>
            <person name="Zheng C.-J."/>
            <person name="Schuster L."/>
            <person name="Cowan T.M."/>
            <person name="Smanski M.J."/>
            <person name="Chevrette M.G."/>
            <person name="De Carvalho L.P.S."/>
            <person name="Shen B."/>
        </authorList>
    </citation>
    <scope>NUCLEOTIDE SEQUENCE [LARGE SCALE GENOMIC DNA]</scope>
    <source>
        <strain evidence="9 10">NPDC053399</strain>
    </source>
</reference>
<feature type="active site" description="Charge relay system" evidence="5">
    <location>
        <position position="280"/>
    </location>
</feature>
<dbReference type="PROSITE" id="PS00138">
    <property type="entry name" value="SUBTILASE_SER"/>
    <property type="match status" value="1"/>
</dbReference>
<dbReference type="InterPro" id="IPR017297">
    <property type="entry name" value="Peptidase_S8A_DPH-A"/>
</dbReference>
<dbReference type="InterPro" id="IPR023828">
    <property type="entry name" value="Peptidase_S8_Ser-AS"/>
</dbReference>
<evidence type="ECO:0000259" key="8">
    <source>
        <dbReference type="Pfam" id="PF00082"/>
    </source>
</evidence>
<evidence type="ECO:0000313" key="10">
    <source>
        <dbReference type="Proteomes" id="UP001614394"/>
    </source>
</evidence>
<dbReference type="RefSeq" id="WP_399651247.1">
    <property type="nucleotide sequence ID" value="NZ_JBITYG010000006.1"/>
</dbReference>
<dbReference type="InterPro" id="IPR000209">
    <property type="entry name" value="Peptidase_S8/S53_dom"/>
</dbReference>
<keyword evidence="4 5" id="KW-0720">Serine protease</keyword>
<gene>
    <name evidence="9" type="ORF">ACIGXA_20750</name>
</gene>
<keyword evidence="3 5" id="KW-0378">Hydrolase</keyword>
<evidence type="ECO:0000313" key="9">
    <source>
        <dbReference type="EMBL" id="MFI9102951.1"/>
    </source>
</evidence>
<feature type="active site" description="Charge relay system" evidence="5">
    <location>
        <position position="451"/>
    </location>
</feature>